<keyword evidence="2" id="KW-0418">Kinase</keyword>
<reference evidence="2" key="1">
    <citation type="submission" date="2015-08" db="EMBL/GenBank/DDBJ databases">
        <authorList>
            <person name="Babu N.S."/>
            <person name="Beckwith C.J."/>
            <person name="Beseler K.G."/>
            <person name="Brison A."/>
            <person name="Carone J.V."/>
            <person name="Caskin T.P."/>
            <person name="Diamond M."/>
            <person name="Durham M.E."/>
            <person name="Foxe J.M."/>
            <person name="Go M."/>
            <person name="Henderson B.A."/>
            <person name="Jones I.B."/>
            <person name="McGettigan J.A."/>
            <person name="Micheletti S.J."/>
            <person name="Nasrallah M.E."/>
            <person name="Ortiz D."/>
            <person name="Piller C.R."/>
            <person name="Privatt S.R."/>
            <person name="Schneider S.L."/>
            <person name="Sharp S."/>
            <person name="Smith T.C."/>
            <person name="Stanton J.D."/>
            <person name="Ullery H.E."/>
            <person name="Wilson R.J."/>
            <person name="Serrano M.G."/>
            <person name="Buck G."/>
            <person name="Lee V."/>
            <person name="Wang Y."/>
            <person name="Carvalho R."/>
            <person name="Voegtly L."/>
            <person name="Shi R."/>
            <person name="Duckworth R."/>
            <person name="Johnson A."/>
            <person name="Loviza R."/>
            <person name="Walstead R."/>
            <person name="Shah Z."/>
            <person name="Kiflezghi M."/>
            <person name="Wade K."/>
            <person name="Ball S.L."/>
            <person name="Bradley K.W."/>
            <person name="Asai D.J."/>
            <person name="Bowman C.A."/>
            <person name="Russell D.A."/>
            <person name="Pope W.H."/>
            <person name="Jacobs-Sera D."/>
            <person name="Hendrix R.W."/>
            <person name="Hatfull G.F."/>
        </authorList>
    </citation>
    <scope>NUCLEOTIDE SEQUENCE</scope>
</reference>
<organism evidence="2">
    <name type="scientific">metagenome</name>
    <dbReference type="NCBI Taxonomy" id="256318"/>
    <lineage>
        <taxon>unclassified sequences</taxon>
        <taxon>metagenomes</taxon>
    </lineage>
</organism>
<protein>
    <submittedName>
        <fullName evidence="2">Protein kinase C inhibitor (HIT family)</fullName>
    </submittedName>
</protein>
<dbReference type="SUPFAM" id="SSF54197">
    <property type="entry name" value="HIT-like"/>
    <property type="match status" value="1"/>
</dbReference>
<dbReference type="Gene3D" id="3.30.428.10">
    <property type="entry name" value="HIT-like"/>
    <property type="match status" value="1"/>
</dbReference>
<name>A0A2P2C1D0_9ZZZZ</name>
<accession>A0A2P2C1D0</accession>
<evidence type="ECO:0000259" key="1">
    <source>
        <dbReference type="PROSITE" id="PS51084"/>
    </source>
</evidence>
<gene>
    <name evidence="2" type="ORF">NOCA2310003</name>
</gene>
<feature type="domain" description="HIT" evidence="1">
    <location>
        <begin position="14"/>
        <end position="124"/>
    </location>
</feature>
<dbReference type="EMBL" id="CZKA01000025">
    <property type="protein sequence ID" value="CUR55823.1"/>
    <property type="molecule type" value="Genomic_DNA"/>
</dbReference>
<evidence type="ECO:0000313" key="2">
    <source>
        <dbReference type="EMBL" id="CUR55823.1"/>
    </source>
</evidence>
<dbReference type="PROSITE" id="PS51084">
    <property type="entry name" value="HIT_2"/>
    <property type="match status" value="1"/>
</dbReference>
<dbReference type="AlphaFoldDB" id="A0A2P2C1D0"/>
<dbReference type="Pfam" id="PF01230">
    <property type="entry name" value="HIT"/>
    <property type="match status" value="1"/>
</dbReference>
<sequence>MVAVARDSYDGSDFYCDVAIPATDRLDVVHDDELVLAYHHTRPFWQTHIVVVPKRHIGSFTTITADDEPDVRALFEVVQRVARAVEREHGAAAVLTNLGSYQDSKHLHVHVHSGPERSAVTAPL</sequence>
<proteinExistence type="predicted"/>
<dbReference type="InterPro" id="IPR011146">
    <property type="entry name" value="HIT-like"/>
</dbReference>
<dbReference type="InterPro" id="IPR036265">
    <property type="entry name" value="HIT-like_sf"/>
</dbReference>
<dbReference type="GO" id="GO:0016301">
    <property type="term" value="F:kinase activity"/>
    <property type="evidence" value="ECO:0007669"/>
    <property type="project" value="UniProtKB-KW"/>
</dbReference>
<keyword evidence="2" id="KW-0808">Transferase</keyword>